<feature type="domain" description="RRM" evidence="6">
    <location>
        <begin position="119"/>
        <end position="218"/>
    </location>
</feature>
<dbReference type="InterPro" id="IPR045180">
    <property type="entry name" value="La_dom_prot"/>
</dbReference>
<feature type="domain" description="XRRM" evidence="8">
    <location>
        <begin position="237"/>
        <end position="354"/>
    </location>
</feature>
<feature type="region of interest" description="Disordered" evidence="5">
    <location>
        <begin position="210"/>
        <end position="234"/>
    </location>
</feature>
<dbReference type="GO" id="GO:0045727">
    <property type="term" value="P:positive regulation of translation"/>
    <property type="evidence" value="ECO:0007669"/>
    <property type="project" value="TreeGrafter"/>
</dbReference>
<dbReference type="GO" id="GO:0005634">
    <property type="term" value="C:nucleus"/>
    <property type="evidence" value="ECO:0007669"/>
    <property type="project" value="UniProtKB-SubCell"/>
</dbReference>
<dbReference type="AlphaFoldDB" id="A0AAV2SKY3"/>
<protein>
    <recommendedName>
        <fullName evidence="11">La protein</fullName>
    </recommendedName>
</protein>
<dbReference type="InterPro" id="IPR035979">
    <property type="entry name" value="RBD_domain_sf"/>
</dbReference>
<proteinExistence type="predicted"/>
<evidence type="ECO:0000313" key="9">
    <source>
        <dbReference type="EMBL" id="CAL4207250.1"/>
    </source>
</evidence>
<comment type="subcellular location">
    <subcellularLocation>
        <location evidence="1">Nucleus</location>
    </subcellularLocation>
</comment>
<gene>
    <name evidence="9" type="ORF">MNOR_LOCUS38073</name>
</gene>
<evidence type="ECO:0000256" key="3">
    <source>
        <dbReference type="ARBA" id="ARBA00023242"/>
    </source>
</evidence>
<dbReference type="GO" id="GO:0008033">
    <property type="term" value="P:tRNA processing"/>
    <property type="evidence" value="ECO:0007669"/>
    <property type="project" value="TreeGrafter"/>
</dbReference>
<keyword evidence="2 4" id="KW-0694">RNA-binding</keyword>
<accession>A0AAV2SKY3</accession>
<keyword evidence="3" id="KW-0539">Nucleus</keyword>
<dbReference type="GO" id="GO:0003729">
    <property type="term" value="F:mRNA binding"/>
    <property type="evidence" value="ECO:0007669"/>
    <property type="project" value="TreeGrafter"/>
</dbReference>
<dbReference type="PROSITE" id="PS51939">
    <property type="entry name" value="XRRM"/>
    <property type="match status" value="1"/>
</dbReference>
<dbReference type="CDD" id="cd08028">
    <property type="entry name" value="LARP_3"/>
    <property type="match status" value="1"/>
</dbReference>
<dbReference type="GO" id="GO:1990904">
    <property type="term" value="C:ribonucleoprotein complex"/>
    <property type="evidence" value="ECO:0007669"/>
    <property type="project" value="UniProtKB-UniRule"/>
</dbReference>
<evidence type="ECO:0000256" key="4">
    <source>
        <dbReference type="PROSITE-ProRule" id="PRU00332"/>
    </source>
</evidence>
<comment type="caution">
    <text evidence="9">The sequence shown here is derived from an EMBL/GenBank/DDBJ whole genome shotgun (WGS) entry which is preliminary data.</text>
</comment>
<organism evidence="9 10">
    <name type="scientific">Meganyctiphanes norvegica</name>
    <name type="common">Northern krill</name>
    <name type="synonym">Thysanopoda norvegica</name>
    <dbReference type="NCBI Taxonomy" id="48144"/>
    <lineage>
        <taxon>Eukaryota</taxon>
        <taxon>Metazoa</taxon>
        <taxon>Ecdysozoa</taxon>
        <taxon>Arthropoda</taxon>
        <taxon>Crustacea</taxon>
        <taxon>Multicrustacea</taxon>
        <taxon>Malacostraca</taxon>
        <taxon>Eumalacostraca</taxon>
        <taxon>Eucarida</taxon>
        <taxon>Euphausiacea</taxon>
        <taxon>Euphausiidae</taxon>
        <taxon>Meganyctiphanes</taxon>
    </lineage>
</organism>
<evidence type="ECO:0008006" key="11">
    <source>
        <dbReference type="Google" id="ProtNLM"/>
    </source>
</evidence>
<dbReference type="GO" id="GO:0010494">
    <property type="term" value="C:cytoplasmic stress granule"/>
    <property type="evidence" value="ECO:0007669"/>
    <property type="project" value="TreeGrafter"/>
</dbReference>
<dbReference type="PROSITE" id="PS50102">
    <property type="entry name" value="RRM"/>
    <property type="match status" value="1"/>
</dbReference>
<dbReference type="SUPFAM" id="SSF54928">
    <property type="entry name" value="RNA-binding domain, RBD"/>
    <property type="match status" value="1"/>
</dbReference>
<dbReference type="PANTHER" id="PTHR22792:SF166">
    <property type="entry name" value="LUPUS LA PROTEIN HOMOLOG"/>
    <property type="match status" value="1"/>
</dbReference>
<dbReference type="InterPro" id="IPR000504">
    <property type="entry name" value="RRM_dom"/>
</dbReference>
<dbReference type="PANTHER" id="PTHR22792">
    <property type="entry name" value="LUPUS LA PROTEIN-RELATED"/>
    <property type="match status" value="1"/>
</dbReference>
<dbReference type="Proteomes" id="UP001497623">
    <property type="component" value="Unassembled WGS sequence"/>
</dbReference>
<evidence type="ECO:0000259" key="6">
    <source>
        <dbReference type="PROSITE" id="PS50102"/>
    </source>
</evidence>
<dbReference type="InterPro" id="IPR002344">
    <property type="entry name" value="Lupus_La"/>
</dbReference>
<dbReference type="Gene3D" id="1.10.10.10">
    <property type="entry name" value="Winged helix-like DNA-binding domain superfamily/Winged helix DNA-binding domain"/>
    <property type="match status" value="1"/>
</dbReference>
<dbReference type="InterPro" id="IPR036390">
    <property type="entry name" value="WH_DNA-bd_sf"/>
</dbReference>
<dbReference type="SUPFAM" id="SSF46785">
    <property type="entry name" value="Winged helix' DNA-binding domain"/>
    <property type="match status" value="1"/>
</dbReference>
<feature type="domain" description="HTH La-type RNA-binding" evidence="7">
    <location>
        <begin position="15"/>
        <end position="107"/>
    </location>
</feature>
<dbReference type="SMART" id="SM00360">
    <property type="entry name" value="RRM"/>
    <property type="match status" value="2"/>
</dbReference>
<dbReference type="Pfam" id="PF08777">
    <property type="entry name" value="RRM_3"/>
    <property type="match status" value="1"/>
</dbReference>
<dbReference type="InterPro" id="IPR012677">
    <property type="entry name" value="Nucleotide-bd_a/b_plait_sf"/>
</dbReference>
<dbReference type="Gene3D" id="3.30.70.330">
    <property type="match status" value="2"/>
</dbReference>
<dbReference type="SMART" id="SM00715">
    <property type="entry name" value="LA"/>
    <property type="match status" value="1"/>
</dbReference>
<dbReference type="InterPro" id="IPR014886">
    <property type="entry name" value="La_xRRM"/>
</dbReference>
<evidence type="ECO:0000259" key="7">
    <source>
        <dbReference type="PROSITE" id="PS50961"/>
    </source>
</evidence>
<evidence type="ECO:0000256" key="1">
    <source>
        <dbReference type="ARBA" id="ARBA00004123"/>
    </source>
</evidence>
<evidence type="ECO:0000259" key="8">
    <source>
        <dbReference type="PROSITE" id="PS51939"/>
    </source>
</evidence>
<sequence length="358" mass="41314">MTEGEATNGTTTAATEPQGDVDSKIIRQIEYYFGDYNLPRDKFLQEEIKKEDGWVALSTMLNFKRLASLSTDTEVIANALAKSEQKLMEISEDKVKIRRDPNRPLPTYNDDVKAETMKRTIYCKGFPKDGTATLDTLLKYFQNYGPYETVLMRYFYNDAEKKQGFKGSVLVVFPNEEKAKEFLELEEVKYENTSLIRKWHADYVEEKRKEVEERKAKRNSNKKKNGENEERTDNFESIPKGVFIRMTEVPVGTTREELKEAIGEKTDQLSYVDFSNTRSEGYLRFKTEGSNKEILEKLGEFKIKDTVINLSLVEGEEEEQQIKTANEARSKVLSNIGKKRKFGGVGRGGFRGNKRRRN</sequence>
<dbReference type="Pfam" id="PF05383">
    <property type="entry name" value="La"/>
    <property type="match status" value="1"/>
</dbReference>
<dbReference type="CDD" id="cd12291">
    <property type="entry name" value="RRM1_La"/>
    <property type="match status" value="1"/>
</dbReference>
<dbReference type="InterPro" id="IPR006630">
    <property type="entry name" value="La_HTH"/>
</dbReference>
<keyword evidence="10" id="KW-1185">Reference proteome</keyword>
<dbReference type="InterPro" id="IPR036388">
    <property type="entry name" value="WH-like_DNA-bd_sf"/>
</dbReference>
<dbReference type="EMBL" id="CAXKWB010082636">
    <property type="protein sequence ID" value="CAL4207250.1"/>
    <property type="molecule type" value="Genomic_DNA"/>
</dbReference>
<feature type="compositionally biased region" description="Basic and acidic residues" evidence="5">
    <location>
        <begin position="224"/>
        <end position="234"/>
    </location>
</feature>
<name>A0AAV2SKY3_MEGNR</name>
<dbReference type="PRINTS" id="PR00302">
    <property type="entry name" value="LUPUSLA"/>
</dbReference>
<dbReference type="GO" id="GO:0005829">
    <property type="term" value="C:cytosol"/>
    <property type="evidence" value="ECO:0007669"/>
    <property type="project" value="TreeGrafter"/>
</dbReference>
<dbReference type="PROSITE" id="PS50961">
    <property type="entry name" value="HTH_LA"/>
    <property type="match status" value="1"/>
</dbReference>
<evidence type="ECO:0000313" key="10">
    <source>
        <dbReference type="Proteomes" id="UP001497623"/>
    </source>
</evidence>
<evidence type="ECO:0000256" key="5">
    <source>
        <dbReference type="SAM" id="MobiDB-lite"/>
    </source>
</evidence>
<evidence type="ECO:0000256" key="2">
    <source>
        <dbReference type="ARBA" id="ARBA00022884"/>
    </source>
</evidence>
<reference evidence="9 10" key="1">
    <citation type="submission" date="2024-05" db="EMBL/GenBank/DDBJ databases">
        <authorList>
            <person name="Wallberg A."/>
        </authorList>
    </citation>
    <scope>NUCLEOTIDE SEQUENCE [LARGE SCALE GENOMIC DNA]</scope>
</reference>